<dbReference type="RefSeq" id="YP_009099814.1">
    <property type="nucleotide sequence ID" value="NC_025429.1"/>
</dbReference>
<proteinExistence type="predicted"/>
<dbReference type="KEGG" id="vg:22109624"/>
<dbReference type="GeneID" id="22109624"/>
<dbReference type="Proteomes" id="UP000204140">
    <property type="component" value="Segment"/>
</dbReference>
<dbReference type="EMBL" id="KM199770">
    <property type="protein sequence ID" value="AIK68288.1"/>
    <property type="molecule type" value="Genomic_DNA"/>
</dbReference>
<gene>
    <name evidence="1" type="ORF">P10VF_075</name>
</gene>
<evidence type="ECO:0000313" key="2">
    <source>
        <dbReference type="Proteomes" id="UP000204140"/>
    </source>
</evidence>
<sequence>MNKFFVLTSDETEEERIFAGPFDTFEAADILLGHTMKWRKGVYRIVQSLKQVSNMEPDWQ</sequence>
<evidence type="ECO:0000313" key="1">
    <source>
        <dbReference type="EMBL" id="AIK68288.1"/>
    </source>
</evidence>
<reference evidence="1 2" key="1">
    <citation type="submission" date="2014-07" db="EMBL/GenBank/DDBJ databases">
        <title>Isolation and characterization of Rhizobium leguminosarum phages from western Canadian soils and complete genome sequences of rhizobiophages vB_RleS_L338C and vB_RleM_P10VF.</title>
        <authorList>
            <person name="Restrepo-Cordoba M."/>
            <person name="Halmillawewa A.P."/>
            <person name="Perry B."/>
            <person name="Hynes M.F."/>
            <person name="Yost C.K."/>
        </authorList>
    </citation>
    <scope>NUCLEOTIDE SEQUENCE [LARGE SCALE GENOMIC DNA]</scope>
</reference>
<organism evidence="1 2">
    <name type="scientific">Rhizobium phage vB_RleM_P10VF</name>
    <dbReference type="NCBI Taxonomy" id="1527770"/>
    <lineage>
        <taxon>Viruses</taxon>
        <taxon>Duplodnaviria</taxon>
        <taxon>Heunggongvirae</taxon>
        <taxon>Uroviricota</taxon>
        <taxon>Caudoviricetes</taxon>
        <taxon>Pootjesviridae</taxon>
        <taxon>Innesvirus</taxon>
        <taxon>Innesvirus P10VF</taxon>
    </lineage>
</organism>
<name>A0A076YIP7_9CAUD</name>
<accession>A0A076YIP7</accession>
<keyword evidence="2" id="KW-1185">Reference proteome</keyword>
<protein>
    <submittedName>
        <fullName evidence="1">Uncharacterized protein</fullName>
    </submittedName>
</protein>